<dbReference type="EMBL" id="BMJA01000003">
    <property type="protein sequence ID" value="GGA42595.1"/>
    <property type="molecule type" value="Genomic_DNA"/>
</dbReference>
<evidence type="ECO:0000256" key="5">
    <source>
        <dbReference type="ARBA" id="ARBA00022723"/>
    </source>
</evidence>
<name>A0ABQ1GFC8_9GAMM</name>
<keyword evidence="9 11" id="KW-0460">Magnesium</keyword>
<evidence type="ECO:0000313" key="12">
    <source>
        <dbReference type="EMBL" id="GGA42595.1"/>
    </source>
</evidence>
<feature type="binding site" evidence="11">
    <location>
        <position position="135"/>
    </location>
    <ligand>
        <name>ATP</name>
        <dbReference type="ChEBI" id="CHEBI:30616"/>
    </ligand>
</feature>
<accession>A0ABQ1GFC8</accession>
<keyword evidence="4 11" id="KW-0808">Transferase</keyword>
<feature type="binding site" evidence="11">
    <location>
        <position position="208"/>
    </location>
    <ligand>
        <name>substrate</name>
    </ligand>
</feature>
<evidence type="ECO:0000256" key="9">
    <source>
        <dbReference type="ARBA" id="ARBA00022842"/>
    </source>
</evidence>
<feature type="binding site" evidence="11">
    <location>
        <position position="60"/>
    </location>
    <ligand>
        <name>substrate</name>
    </ligand>
</feature>
<evidence type="ECO:0000256" key="7">
    <source>
        <dbReference type="ARBA" id="ARBA00022777"/>
    </source>
</evidence>
<keyword evidence="13" id="KW-1185">Reference proteome</keyword>
<comment type="function">
    <text evidence="11">Catalyzes the phosphorylation of the hydroxyl group of 4-methyl-5-beta-hydroxyethylthiazole (THZ).</text>
</comment>
<keyword evidence="7 11" id="KW-0418">Kinase</keyword>
<evidence type="ECO:0000256" key="11">
    <source>
        <dbReference type="HAMAP-Rule" id="MF_00228"/>
    </source>
</evidence>
<evidence type="ECO:0000256" key="6">
    <source>
        <dbReference type="ARBA" id="ARBA00022741"/>
    </source>
</evidence>
<keyword evidence="5 11" id="KW-0479">Metal-binding</keyword>
<comment type="pathway">
    <text evidence="3 11">Cofactor biosynthesis; thiamine diphosphate biosynthesis; 4-methyl-5-(2-phosphoethyl)-thiazole from 5-(2-hydroxyethyl)-4-methylthiazole: step 1/1.</text>
</comment>
<dbReference type="RefSeq" id="WP_229720928.1">
    <property type="nucleotide sequence ID" value="NZ_BMJA01000003.1"/>
</dbReference>
<dbReference type="Proteomes" id="UP000620046">
    <property type="component" value="Unassembled WGS sequence"/>
</dbReference>
<keyword evidence="6 11" id="KW-0547">Nucleotide-binding</keyword>
<comment type="caution">
    <text evidence="12">The sequence shown here is derived from an EMBL/GenBank/DDBJ whole genome shotgun (WGS) entry which is preliminary data.</text>
</comment>
<evidence type="ECO:0000256" key="2">
    <source>
        <dbReference type="ARBA" id="ARBA00001946"/>
    </source>
</evidence>
<keyword evidence="8 11" id="KW-0067">ATP-binding</keyword>
<comment type="cofactor">
    <cofactor evidence="2 11">
        <name>Mg(2+)</name>
        <dbReference type="ChEBI" id="CHEBI:18420"/>
    </cofactor>
</comment>
<dbReference type="Pfam" id="PF02110">
    <property type="entry name" value="HK"/>
    <property type="match status" value="1"/>
</dbReference>
<evidence type="ECO:0000256" key="4">
    <source>
        <dbReference type="ARBA" id="ARBA00022679"/>
    </source>
</evidence>
<dbReference type="InterPro" id="IPR029056">
    <property type="entry name" value="Ribokinase-like"/>
</dbReference>
<comment type="catalytic activity">
    <reaction evidence="1 11">
        <text>5-(2-hydroxyethyl)-4-methylthiazole + ATP = 4-methyl-5-(2-phosphooxyethyl)-thiazole + ADP + H(+)</text>
        <dbReference type="Rhea" id="RHEA:24212"/>
        <dbReference type="ChEBI" id="CHEBI:15378"/>
        <dbReference type="ChEBI" id="CHEBI:17957"/>
        <dbReference type="ChEBI" id="CHEBI:30616"/>
        <dbReference type="ChEBI" id="CHEBI:58296"/>
        <dbReference type="ChEBI" id="CHEBI:456216"/>
        <dbReference type="EC" id="2.7.1.50"/>
    </reaction>
</comment>
<proteinExistence type="inferred from homology"/>
<keyword evidence="10 11" id="KW-0784">Thiamine biosynthesis</keyword>
<dbReference type="InterPro" id="IPR000417">
    <property type="entry name" value="Hyethyz_kinase"/>
</dbReference>
<dbReference type="EC" id="2.7.1.50" evidence="11"/>
<dbReference type="GO" id="GO:0016301">
    <property type="term" value="F:kinase activity"/>
    <property type="evidence" value="ECO:0007669"/>
    <property type="project" value="UniProtKB-KW"/>
</dbReference>
<dbReference type="SUPFAM" id="SSF53613">
    <property type="entry name" value="Ribokinase-like"/>
    <property type="match status" value="1"/>
</dbReference>
<evidence type="ECO:0000256" key="8">
    <source>
        <dbReference type="ARBA" id="ARBA00022840"/>
    </source>
</evidence>
<dbReference type="HAMAP" id="MF_00228">
    <property type="entry name" value="Thz_kinase"/>
    <property type="match status" value="1"/>
</dbReference>
<dbReference type="PIRSF" id="PIRSF000513">
    <property type="entry name" value="Thz_kinase"/>
    <property type="match status" value="1"/>
</dbReference>
<organism evidence="12 13">
    <name type="scientific">Dyella nitratireducens</name>
    <dbReference type="NCBI Taxonomy" id="1849580"/>
    <lineage>
        <taxon>Bacteria</taxon>
        <taxon>Pseudomonadati</taxon>
        <taxon>Pseudomonadota</taxon>
        <taxon>Gammaproteobacteria</taxon>
        <taxon>Lysobacterales</taxon>
        <taxon>Rhodanobacteraceae</taxon>
        <taxon>Dyella</taxon>
    </lineage>
</organism>
<comment type="similarity">
    <text evidence="11">Belongs to the Thz kinase family.</text>
</comment>
<reference evidence="13" key="1">
    <citation type="journal article" date="2019" name="Int. J. Syst. Evol. Microbiol.">
        <title>The Global Catalogue of Microorganisms (GCM) 10K type strain sequencing project: providing services to taxonomists for standard genome sequencing and annotation.</title>
        <authorList>
            <consortium name="The Broad Institute Genomics Platform"/>
            <consortium name="The Broad Institute Genome Sequencing Center for Infectious Disease"/>
            <person name="Wu L."/>
            <person name="Ma J."/>
        </authorList>
    </citation>
    <scope>NUCLEOTIDE SEQUENCE [LARGE SCALE GENOMIC DNA]</scope>
    <source>
        <strain evidence="13">CGMCC 1.15439</strain>
    </source>
</reference>
<dbReference type="PRINTS" id="PR01099">
    <property type="entry name" value="HYETHTZKNASE"/>
</dbReference>
<dbReference type="NCBIfam" id="TIGR00694">
    <property type="entry name" value="thiM"/>
    <property type="match status" value="1"/>
</dbReference>
<dbReference type="Gene3D" id="3.40.1190.20">
    <property type="match status" value="1"/>
</dbReference>
<evidence type="ECO:0000256" key="3">
    <source>
        <dbReference type="ARBA" id="ARBA00004868"/>
    </source>
</evidence>
<dbReference type="NCBIfam" id="NF006830">
    <property type="entry name" value="PRK09355.1"/>
    <property type="match status" value="1"/>
</dbReference>
<feature type="binding site" evidence="11">
    <location>
        <position position="181"/>
    </location>
    <ligand>
        <name>ATP</name>
        <dbReference type="ChEBI" id="CHEBI:30616"/>
    </ligand>
</feature>
<sequence length="281" mass="28733">MYGAHLETQSHTMTSPVVSSCGELFDRMRHQSPLVQCITNYVAMNYAANVLLAAGASPAMVHAPEEAGEFAGLAGAVTINIGTLSSPWLEGMHAAAKAANENGKPWVLDPVAHFATAFRRKAVTELLAFKPTVIRGNASEIMALAGDASSGRGVDSGDSVERAEVSALVLARRTSAVVAVTGAIDFVTDGHQSVRVAGGSALMPKVTAMGCALTCLVGAFAAVAPASPWEATIGALACFSVAGAQAAQQASGPGSFAWRFIDALAALDSHTLQAQAQITPA</sequence>
<gene>
    <name evidence="11 12" type="primary">thiM</name>
    <name evidence="12" type="ORF">GCM10010981_34620</name>
</gene>
<dbReference type="CDD" id="cd01170">
    <property type="entry name" value="THZ_kinase"/>
    <property type="match status" value="1"/>
</dbReference>
<evidence type="ECO:0000256" key="1">
    <source>
        <dbReference type="ARBA" id="ARBA00001771"/>
    </source>
</evidence>
<protein>
    <recommendedName>
        <fullName evidence="11">Hydroxyethylthiazole kinase</fullName>
        <ecNumber evidence="11">2.7.1.50</ecNumber>
    </recommendedName>
    <alternativeName>
        <fullName evidence="11">4-methyl-5-beta-hydroxyethylthiazole kinase</fullName>
        <shortName evidence="11">TH kinase</shortName>
        <shortName evidence="11">Thz kinase</shortName>
    </alternativeName>
</protein>
<evidence type="ECO:0000313" key="13">
    <source>
        <dbReference type="Proteomes" id="UP000620046"/>
    </source>
</evidence>
<evidence type="ECO:0000256" key="10">
    <source>
        <dbReference type="ARBA" id="ARBA00022977"/>
    </source>
</evidence>